<comment type="caution">
    <text evidence="1">The sequence shown here is derived from an EMBL/GenBank/DDBJ whole genome shotgun (WGS) entry which is preliminary data.</text>
</comment>
<reference evidence="1" key="1">
    <citation type="submission" date="2021-06" db="EMBL/GenBank/DDBJ databases">
        <authorList>
            <person name="Kallberg Y."/>
            <person name="Tangrot J."/>
            <person name="Rosling A."/>
        </authorList>
    </citation>
    <scope>NUCLEOTIDE SEQUENCE</scope>
    <source>
        <strain evidence="1">MA461A</strain>
    </source>
</reference>
<name>A0ACA9SIX1_9GLOM</name>
<feature type="non-terminal residue" evidence="1">
    <location>
        <position position="1"/>
    </location>
</feature>
<protein>
    <submittedName>
        <fullName evidence="1">8561_t:CDS:1</fullName>
    </submittedName>
</protein>
<sequence>KKKYAETIGIVQKAIKITIEKDDLNILKFLKNYILQNEHSLDKNTTKVSTFSHKTSILKEYPETNIIIENSQVSNSIKRLKKVDT</sequence>
<organism evidence="1 2">
    <name type="scientific">Racocetra persica</name>
    <dbReference type="NCBI Taxonomy" id="160502"/>
    <lineage>
        <taxon>Eukaryota</taxon>
        <taxon>Fungi</taxon>
        <taxon>Fungi incertae sedis</taxon>
        <taxon>Mucoromycota</taxon>
        <taxon>Glomeromycotina</taxon>
        <taxon>Glomeromycetes</taxon>
        <taxon>Diversisporales</taxon>
        <taxon>Gigasporaceae</taxon>
        <taxon>Racocetra</taxon>
    </lineage>
</organism>
<dbReference type="Proteomes" id="UP000789920">
    <property type="component" value="Unassembled WGS sequence"/>
</dbReference>
<evidence type="ECO:0000313" key="2">
    <source>
        <dbReference type="Proteomes" id="UP000789920"/>
    </source>
</evidence>
<gene>
    <name evidence="1" type="ORF">RPERSI_LOCUS31802</name>
</gene>
<evidence type="ECO:0000313" key="1">
    <source>
        <dbReference type="EMBL" id="CAG8841274.1"/>
    </source>
</evidence>
<keyword evidence="2" id="KW-1185">Reference proteome</keyword>
<dbReference type="EMBL" id="CAJVQC010129771">
    <property type="protein sequence ID" value="CAG8841274.1"/>
    <property type="molecule type" value="Genomic_DNA"/>
</dbReference>
<proteinExistence type="predicted"/>
<accession>A0ACA9SIX1</accession>